<dbReference type="AlphaFoldDB" id="A0A0F9L0P3"/>
<dbReference type="EMBL" id="LAZR01013563">
    <property type="protein sequence ID" value="KKM21385.1"/>
    <property type="molecule type" value="Genomic_DNA"/>
</dbReference>
<evidence type="ECO:0000313" key="1">
    <source>
        <dbReference type="EMBL" id="KKM21385.1"/>
    </source>
</evidence>
<sequence length="75" mass="8825">MIKVTCDRCEDKMNIQNQYRINDKWVDLCDGCETAYLKMSKKVEKANNNYSQNIFKSFMEGKDGITSRSEHTTNY</sequence>
<proteinExistence type="predicted"/>
<organism evidence="1">
    <name type="scientific">marine sediment metagenome</name>
    <dbReference type="NCBI Taxonomy" id="412755"/>
    <lineage>
        <taxon>unclassified sequences</taxon>
        <taxon>metagenomes</taxon>
        <taxon>ecological metagenomes</taxon>
    </lineage>
</organism>
<gene>
    <name evidence="1" type="ORF">LCGC14_1635960</name>
</gene>
<protein>
    <submittedName>
        <fullName evidence="1">Uncharacterized protein</fullName>
    </submittedName>
</protein>
<comment type="caution">
    <text evidence="1">The sequence shown here is derived from an EMBL/GenBank/DDBJ whole genome shotgun (WGS) entry which is preliminary data.</text>
</comment>
<accession>A0A0F9L0P3</accession>
<reference evidence="1" key="1">
    <citation type="journal article" date="2015" name="Nature">
        <title>Complex archaea that bridge the gap between prokaryotes and eukaryotes.</title>
        <authorList>
            <person name="Spang A."/>
            <person name="Saw J.H."/>
            <person name="Jorgensen S.L."/>
            <person name="Zaremba-Niedzwiedzka K."/>
            <person name="Martijn J."/>
            <person name="Lind A.E."/>
            <person name="van Eijk R."/>
            <person name="Schleper C."/>
            <person name="Guy L."/>
            <person name="Ettema T.J."/>
        </authorList>
    </citation>
    <scope>NUCLEOTIDE SEQUENCE</scope>
</reference>
<name>A0A0F9L0P3_9ZZZZ</name>